<feature type="region of interest" description="Disordered" evidence="1">
    <location>
        <begin position="229"/>
        <end position="331"/>
    </location>
</feature>
<proteinExistence type="predicted"/>
<dbReference type="RefSeq" id="WP_085494452.1">
    <property type="nucleotide sequence ID" value="NZ_FXAZ01000002.1"/>
</dbReference>
<dbReference type="AlphaFoldDB" id="A0A1X7KAL8"/>
<dbReference type="EMBL" id="FXAZ01000002">
    <property type="protein sequence ID" value="SMG38056.1"/>
    <property type="molecule type" value="Genomic_DNA"/>
</dbReference>
<feature type="compositionally biased region" description="Polar residues" evidence="1">
    <location>
        <begin position="510"/>
        <end position="533"/>
    </location>
</feature>
<gene>
    <name evidence="2" type="ORF">SAMN06295960_2271</name>
</gene>
<dbReference type="OrthoDB" id="2666067at2"/>
<protein>
    <submittedName>
        <fullName evidence="2">Uncharacterized protein</fullName>
    </submittedName>
</protein>
<accession>A0A1X7KAL8</accession>
<organism evidence="2 3">
    <name type="scientific">Paenibacillus aquistagni</name>
    <dbReference type="NCBI Taxonomy" id="1852522"/>
    <lineage>
        <taxon>Bacteria</taxon>
        <taxon>Bacillati</taxon>
        <taxon>Bacillota</taxon>
        <taxon>Bacilli</taxon>
        <taxon>Bacillales</taxon>
        <taxon>Paenibacillaceae</taxon>
        <taxon>Paenibacillus</taxon>
    </lineage>
</organism>
<keyword evidence="3" id="KW-1185">Reference proteome</keyword>
<evidence type="ECO:0000313" key="3">
    <source>
        <dbReference type="Proteomes" id="UP000193834"/>
    </source>
</evidence>
<reference evidence="2 3" key="1">
    <citation type="submission" date="2017-04" db="EMBL/GenBank/DDBJ databases">
        <authorList>
            <person name="Afonso C.L."/>
            <person name="Miller P.J."/>
            <person name="Scott M.A."/>
            <person name="Spackman E."/>
            <person name="Goraichik I."/>
            <person name="Dimitrov K.M."/>
            <person name="Suarez D.L."/>
            <person name="Swayne D.E."/>
        </authorList>
    </citation>
    <scope>NUCLEOTIDE SEQUENCE [LARGE SCALE GENOMIC DNA]</scope>
    <source>
        <strain evidence="2 3">11</strain>
    </source>
</reference>
<feature type="compositionally biased region" description="Polar residues" evidence="1">
    <location>
        <begin position="489"/>
        <end position="498"/>
    </location>
</feature>
<feature type="compositionally biased region" description="Polar residues" evidence="1">
    <location>
        <begin position="556"/>
        <end position="566"/>
    </location>
</feature>
<name>A0A1X7KAL8_9BACL</name>
<feature type="compositionally biased region" description="Basic and acidic residues" evidence="1">
    <location>
        <begin position="294"/>
        <end position="307"/>
    </location>
</feature>
<dbReference type="Proteomes" id="UP000193834">
    <property type="component" value="Unassembled WGS sequence"/>
</dbReference>
<feature type="compositionally biased region" description="Basic residues" evidence="1">
    <location>
        <begin position="256"/>
        <end position="286"/>
    </location>
</feature>
<feature type="compositionally biased region" description="Low complexity" evidence="1">
    <location>
        <begin position="308"/>
        <end position="317"/>
    </location>
</feature>
<dbReference type="STRING" id="1852522.SAMN06295960_2271"/>
<evidence type="ECO:0000313" key="2">
    <source>
        <dbReference type="EMBL" id="SMG38056.1"/>
    </source>
</evidence>
<feature type="region of interest" description="Disordered" evidence="1">
    <location>
        <begin position="485"/>
        <end position="583"/>
    </location>
</feature>
<evidence type="ECO:0000256" key="1">
    <source>
        <dbReference type="SAM" id="MobiDB-lite"/>
    </source>
</evidence>
<sequence length="654" mass="69858">MDDTSVRIKQELRSMNERLKKLDPVLSITKDSVQDLTSQLAKTSQQLSSSLKSALGGSQGSGQAVAIPGLAGLESAVTSLSSQLPGLVGATISLWDQASSISLGMSTLSSNISSFTTAFTSQISGNQFTADELASKIAKAISDEKDKDLPPWVKELKDSSFMKGANGVAELVKPFSDILGAFNTTLDFGDNVKEILGGLRNEDQKSVADLSKNSKSVVCNCNCKCNCNSRDSESDVDSSDDTVTTSDTVETEEKDKKKKKTKKTRKKTKGKGRKRKSKSKKKKNRSGKSNNRQSIDKGELSAHENTKTNKPPTNTKPSNVPNLQEGKGKSWWSLGKGKFAKRAGITSLAGTAAMALFTNSDTAQAAADKTMQSVVGQQDKSLAVAAQTAINTVQTGRDLAATASTASSALSWTKKILTGAKVVNKVSRFARFTPMGLIGGFALDAGIYAAEKWLLPKLEKNTKKEEELTEEQIRKNAEQMRAFKEAANQAASTSNPGFQHTIPPTFGTLPASSNVPTPSPTTAPAENQNTTDASPEPSAPRPQPHPGMLATPPAATFSTKPYTSMGTPMEPVSAPPAANSNASARTIPQTVDVNANSQVVMNLNVNGYIDRKMIEEIKRICREQYESAFRSFERGITSKVPLPPPVSKGGMMSY</sequence>